<accession>A0A6C0HCQ1</accession>
<reference evidence="1" key="1">
    <citation type="journal article" date="2020" name="Nature">
        <title>Giant virus diversity and host interactions through global metagenomics.</title>
        <authorList>
            <person name="Schulz F."/>
            <person name="Roux S."/>
            <person name="Paez-Espino D."/>
            <person name="Jungbluth S."/>
            <person name="Walsh D.A."/>
            <person name="Denef V.J."/>
            <person name="McMahon K.D."/>
            <person name="Konstantinidis K.T."/>
            <person name="Eloe-Fadrosh E.A."/>
            <person name="Kyrpides N.C."/>
            <person name="Woyke T."/>
        </authorList>
    </citation>
    <scope>NUCLEOTIDE SEQUENCE</scope>
    <source>
        <strain evidence="1">GVMAG-M-3300023179-90</strain>
    </source>
</reference>
<evidence type="ECO:0000313" key="1">
    <source>
        <dbReference type="EMBL" id="QHT77925.1"/>
    </source>
</evidence>
<dbReference type="EMBL" id="MN739923">
    <property type="protein sequence ID" value="QHT77925.1"/>
    <property type="molecule type" value="Genomic_DNA"/>
</dbReference>
<proteinExistence type="predicted"/>
<dbReference type="AlphaFoldDB" id="A0A6C0HCQ1"/>
<protein>
    <submittedName>
        <fullName evidence="1">Uncharacterized protein</fullName>
    </submittedName>
</protein>
<sequence>MTTIKTDLNKICDQRKQQMLFNIPPVRYTPISPYEKFPQFTKSQFDMRRKAEILSYTANKSNTKTNNFTKANKWAQLVKGVGQQYNSKSIKLTEVRYENLDNTKYSSIATYTDIIVNYPDTFTKHTDINGNIWYDISSQPIVICNDNMIPTPTSSSDVPGPVINLIRDLNVPLYNYKSSIDTANYGLIPPTENKYINYNIDTNILGQNNTTTSIFSLNINNAIEMSDYFNFEIPLSMYFSGQKTTTSTSYDVSFSNISMTIQTPTISVYYSDSMVGLKNSYDISFNCINNNIISFDLSLNSTTNNFSEFSGEIYIGTLKMKNLFLYTQSGYVYTIKFSNFITDNTSDFTLYSSYFSSLQSGIKFNTTSITKNQTHCEIHQTTSSEPNIGFTLSSANSI</sequence>
<organism evidence="1">
    <name type="scientific">viral metagenome</name>
    <dbReference type="NCBI Taxonomy" id="1070528"/>
    <lineage>
        <taxon>unclassified sequences</taxon>
        <taxon>metagenomes</taxon>
        <taxon>organismal metagenomes</taxon>
    </lineage>
</organism>
<name>A0A6C0HCQ1_9ZZZZ</name>